<gene>
    <name evidence="8" type="ORF">C1O66_01740</name>
</gene>
<evidence type="ECO:0000313" key="8">
    <source>
        <dbReference type="EMBL" id="PND40135.1"/>
    </source>
</evidence>
<dbReference type="EMBL" id="POSP01000001">
    <property type="protein sequence ID" value="PND40135.1"/>
    <property type="molecule type" value="Genomic_DNA"/>
</dbReference>
<dbReference type="SUPFAM" id="SSF52172">
    <property type="entry name" value="CheY-like"/>
    <property type="match status" value="1"/>
</dbReference>
<evidence type="ECO:0000313" key="9">
    <source>
        <dbReference type="Proteomes" id="UP000235916"/>
    </source>
</evidence>
<keyword evidence="2 5" id="KW-0238">DNA-binding</keyword>
<evidence type="ECO:0000259" key="7">
    <source>
        <dbReference type="PROSITE" id="PS51755"/>
    </source>
</evidence>
<keyword evidence="3" id="KW-0804">Transcription</keyword>
<dbReference type="GO" id="GO:0000976">
    <property type="term" value="F:transcription cis-regulatory region binding"/>
    <property type="evidence" value="ECO:0007669"/>
    <property type="project" value="TreeGrafter"/>
</dbReference>
<dbReference type="Pfam" id="PF00072">
    <property type="entry name" value="Response_reg"/>
    <property type="match status" value="1"/>
</dbReference>
<dbReference type="GO" id="GO:0000156">
    <property type="term" value="F:phosphorelay response regulator activity"/>
    <property type="evidence" value="ECO:0007669"/>
    <property type="project" value="TreeGrafter"/>
</dbReference>
<protein>
    <submittedName>
        <fullName evidence="8">DNA-binding response regulator</fullName>
    </submittedName>
</protein>
<dbReference type="InterPro" id="IPR036388">
    <property type="entry name" value="WH-like_DNA-bd_sf"/>
</dbReference>
<feature type="domain" description="OmpR/PhoB-type" evidence="7">
    <location>
        <begin position="124"/>
        <end position="217"/>
    </location>
</feature>
<dbReference type="AlphaFoldDB" id="A0A2N8L366"/>
<dbReference type="GO" id="GO:0005829">
    <property type="term" value="C:cytosol"/>
    <property type="evidence" value="ECO:0007669"/>
    <property type="project" value="TreeGrafter"/>
</dbReference>
<dbReference type="InterPro" id="IPR001789">
    <property type="entry name" value="Sig_transdc_resp-reg_receiver"/>
</dbReference>
<feature type="modified residue" description="4-aspartylphosphate" evidence="4">
    <location>
        <position position="51"/>
    </location>
</feature>
<dbReference type="CDD" id="cd00383">
    <property type="entry name" value="trans_reg_C"/>
    <property type="match status" value="1"/>
</dbReference>
<dbReference type="OrthoDB" id="9802426at2"/>
<feature type="DNA-binding region" description="OmpR/PhoB-type" evidence="5">
    <location>
        <begin position="124"/>
        <end position="217"/>
    </location>
</feature>
<dbReference type="InterPro" id="IPR001867">
    <property type="entry name" value="OmpR/PhoB-type_DNA-bd"/>
</dbReference>
<dbReference type="GO" id="GO:0006355">
    <property type="term" value="P:regulation of DNA-templated transcription"/>
    <property type="evidence" value="ECO:0007669"/>
    <property type="project" value="InterPro"/>
</dbReference>
<keyword evidence="9" id="KW-1185">Reference proteome</keyword>
<evidence type="ECO:0000256" key="4">
    <source>
        <dbReference type="PROSITE-ProRule" id="PRU00169"/>
    </source>
</evidence>
<keyword evidence="4" id="KW-0597">Phosphoprotein</keyword>
<evidence type="ECO:0000256" key="5">
    <source>
        <dbReference type="PROSITE-ProRule" id="PRU01091"/>
    </source>
</evidence>
<accession>A0A2N8L366</accession>
<dbReference type="Proteomes" id="UP000235916">
    <property type="component" value="Unassembled WGS sequence"/>
</dbReference>
<dbReference type="Pfam" id="PF00486">
    <property type="entry name" value="Trans_reg_C"/>
    <property type="match status" value="1"/>
</dbReference>
<reference evidence="8 9" key="1">
    <citation type="submission" date="2018-01" db="EMBL/GenBank/DDBJ databases">
        <title>Draft genome sequence of Paucibacter aquatile CR182 isolated from freshwater of the Nakdong River.</title>
        <authorList>
            <person name="Choi A."/>
            <person name="Chung E.J."/>
        </authorList>
    </citation>
    <scope>NUCLEOTIDE SEQUENCE [LARGE SCALE GENOMIC DNA]</scope>
    <source>
        <strain evidence="8 9">CR182</strain>
    </source>
</reference>
<dbReference type="InterPro" id="IPR011006">
    <property type="entry name" value="CheY-like_superfamily"/>
</dbReference>
<dbReference type="GO" id="GO:0032993">
    <property type="term" value="C:protein-DNA complex"/>
    <property type="evidence" value="ECO:0007669"/>
    <property type="project" value="TreeGrafter"/>
</dbReference>
<evidence type="ECO:0000256" key="2">
    <source>
        <dbReference type="ARBA" id="ARBA00023125"/>
    </source>
</evidence>
<dbReference type="Gene3D" id="3.40.50.2300">
    <property type="match status" value="1"/>
</dbReference>
<dbReference type="SMART" id="SM00862">
    <property type="entry name" value="Trans_reg_C"/>
    <property type="match status" value="1"/>
</dbReference>
<proteinExistence type="predicted"/>
<dbReference type="PROSITE" id="PS50110">
    <property type="entry name" value="RESPONSE_REGULATORY"/>
    <property type="match status" value="1"/>
</dbReference>
<name>A0A2N8L366_9BURK</name>
<evidence type="ECO:0000256" key="3">
    <source>
        <dbReference type="ARBA" id="ARBA00023163"/>
    </source>
</evidence>
<dbReference type="SMART" id="SM00448">
    <property type="entry name" value="REC"/>
    <property type="match status" value="1"/>
</dbReference>
<dbReference type="PANTHER" id="PTHR48111">
    <property type="entry name" value="REGULATOR OF RPOS"/>
    <property type="match status" value="1"/>
</dbReference>
<dbReference type="RefSeq" id="WP_102766270.1">
    <property type="nucleotide sequence ID" value="NZ_POSP01000001.1"/>
</dbReference>
<comment type="caution">
    <text evidence="8">The sequence shown here is derived from an EMBL/GenBank/DDBJ whole genome shotgun (WGS) entry which is preliminary data.</text>
</comment>
<organism evidence="8 9">
    <name type="scientific">Kinneretia aquatilis</name>
    <dbReference type="NCBI Taxonomy" id="2070761"/>
    <lineage>
        <taxon>Bacteria</taxon>
        <taxon>Pseudomonadati</taxon>
        <taxon>Pseudomonadota</taxon>
        <taxon>Betaproteobacteria</taxon>
        <taxon>Burkholderiales</taxon>
        <taxon>Sphaerotilaceae</taxon>
        <taxon>Roseateles</taxon>
    </lineage>
</organism>
<keyword evidence="1" id="KW-0805">Transcription regulation</keyword>
<evidence type="ECO:0000256" key="1">
    <source>
        <dbReference type="ARBA" id="ARBA00023015"/>
    </source>
</evidence>
<dbReference type="PANTHER" id="PTHR48111:SF67">
    <property type="entry name" value="TRANSCRIPTIONAL REGULATORY PROTEIN TCTD"/>
    <property type="match status" value="1"/>
</dbReference>
<dbReference type="InterPro" id="IPR039420">
    <property type="entry name" value="WalR-like"/>
</dbReference>
<dbReference type="Gene3D" id="1.10.10.10">
    <property type="entry name" value="Winged helix-like DNA-binding domain superfamily/Winged helix DNA-binding domain"/>
    <property type="match status" value="1"/>
</dbReference>
<sequence length="225" mass="24891">MNVLLIEDDLDLGDGIRLACEAEGHRVCWVRRLADAKGQILAHRPDLLLLDLGLPDGDGHSLLAWLRTHEAMPPVLIISARDALDERLRGLDGGADDFLLKPFALKELLSRLRALARRSYGLQEGALSLGGLQIHQASLRVNLDGQPLELSPSEYRLLELLVKRADRVLTRRFLEEHALGCSQAESNVLDVHISSLRRKLGEGYIRTVRGVGYVIERPVKPAAPA</sequence>
<dbReference type="PROSITE" id="PS51755">
    <property type="entry name" value="OMPR_PHOB"/>
    <property type="match status" value="1"/>
</dbReference>
<evidence type="ECO:0000259" key="6">
    <source>
        <dbReference type="PROSITE" id="PS50110"/>
    </source>
</evidence>
<feature type="domain" description="Response regulatory" evidence="6">
    <location>
        <begin position="2"/>
        <end position="116"/>
    </location>
</feature>